<dbReference type="OrthoDB" id="8690069at2"/>
<evidence type="ECO:0000256" key="4">
    <source>
        <dbReference type="ARBA" id="ARBA00022729"/>
    </source>
</evidence>
<dbReference type="PIRSF" id="PIRSF006470">
    <property type="entry name" value="DctB"/>
    <property type="match status" value="1"/>
</dbReference>
<comment type="similarity">
    <text evidence="2">Belongs to the bacterial solute-binding protein 7 family.</text>
</comment>
<evidence type="ECO:0000313" key="5">
    <source>
        <dbReference type="EMBL" id="BBO73150.1"/>
    </source>
</evidence>
<dbReference type="AlphaFoldDB" id="A0A5K7YXS5"/>
<dbReference type="KEGG" id="dwd:DSCW_05670"/>
<reference evidence="5 6" key="1">
    <citation type="submission" date="2019-11" db="EMBL/GenBank/DDBJ databases">
        <title>Comparative genomics of hydrocarbon-degrading Desulfosarcina strains.</title>
        <authorList>
            <person name="Watanabe M."/>
            <person name="Kojima H."/>
            <person name="Fukui M."/>
        </authorList>
    </citation>
    <scope>NUCLEOTIDE SEQUENCE [LARGE SCALE GENOMIC DNA]</scope>
    <source>
        <strain evidence="5 6">PP31</strain>
    </source>
</reference>
<dbReference type="GO" id="GO:0030288">
    <property type="term" value="C:outer membrane-bounded periplasmic space"/>
    <property type="evidence" value="ECO:0007669"/>
    <property type="project" value="InterPro"/>
</dbReference>
<dbReference type="NCBIfam" id="TIGR00787">
    <property type="entry name" value="dctP"/>
    <property type="match status" value="1"/>
</dbReference>
<organism evidence="5 6">
    <name type="scientific">Desulfosarcina widdelii</name>
    <dbReference type="NCBI Taxonomy" id="947919"/>
    <lineage>
        <taxon>Bacteria</taxon>
        <taxon>Pseudomonadati</taxon>
        <taxon>Thermodesulfobacteriota</taxon>
        <taxon>Desulfobacteria</taxon>
        <taxon>Desulfobacterales</taxon>
        <taxon>Desulfosarcinaceae</taxon>
        <taxon>Desulfosarcina</taxon>
    </lineage>
</organism>
<dbReference type="CDD" id="cd13603">
    <property type="entry name" value="PBP2_TRAP_Siap_TeaA_like"/>
    <property type="match status" value="1"/>
</dbReference>
<accession>A0A5K7YXS5</accession>
<comment type="subcellular location">
    <subcellularLocation>
        <location evidence="1">Cell envelope</location>
    </subcellularLocation>
</comment>
<dbReference type="Proteomes" id="UP000427769">
    <property type="component" value="Chromosome"/>
</dbReference>
<dbReference type="PANTHER" id="PTHR33376:SF4">
    <property type="entry name" value="SIALIC ACID-BINDING PERIPLASMIC PROTEIN SIAP"/>
    <property type="match status" value="1"/>
</dbReference>
<keyword evidence="6" id="KW-1185">Reference proteome</keyword>
<sequence length="337" mass="37357">MAIIRKKPFLFFAIAMLVAICFSTADVFAKEKVFRLRFAHVNSESAMVHKEAVYFADRLEEVSGGRLKLEIFPNASLGSETQLIEMVDAGLLDLAATTAMGIGALVPQISVLDAAFVLKDYNHQVKVVNGPVGKELFDLVAAKTNFVVVACPTYGVRHLTVKNRKVQEPSDASGLKVRAMNFEQAMLNVKSLGATPIPVPFAELYTSLQQRIVDGQENPLNTILASKFYEVQDYVCLTGHVVTNGPFIMSKRKWDKLPNDLKEIVAQVGQETNVWAAKLATEKESEWLNELVDRGMTAVEISPAAREKFIENAKNIIVPAFAEKWDGYYERISAADR</sequence>
<dbReference type="NCBIfam" id="NF037995">
    <property type="entry name" value="TRAP_S1"/>
    <property type="match status" value="1"/>
</dbReference>
<proteinExistence type="inferred from homology"/>
<keyword evidence="3" id="KW-0813">Transport</keyword>
<evidence type="ECO:0008006" key="7">
    <source>
        <dbReference type="Google" id="ProtNLM"/>
    </source>
</evidence>
<dbReference type="PANTHER" id="PTHR33376">
    <property type="match status" value="1"/>
</dbReference>
<keyword evidence="4" id="KW-0732">Signal</keyword>
<dbReference type="GO" id="GO:0055085">
    <property type="term" value="P:transmembrane transport"/>
    <property type="evidence" value="ECO:0007669"/>
    <property type="project" value="InterPro"/>
</dbReference>
<evidence type="ECO:0000256" key="2">
    <source>
        <dbReference type="ARBA" id="ARBA00009023"/>
    </source>
</evidence>
<dbReference type="InterPro" id="IPR018389">
    <property type="entry name" value="DctP_fam"/>
</dbReference>
<evidence type="ECO:0000256" key="3">
    <source>
        <dbReference type="ARBA" id="ARBA00022448"/>
    </source>
</evidence>
<evidence type="ECO:0000313" key="6">
    <source>
        <dbReference type="Proteomes" id="UP000427769"/>
    </source>
</evidence>
<protein>
    <recommendedName>
        <fullName evidence="7">C4-dicarboxylate ABC transporter substrate-binding protein</fullName>
    </recommendedName>
</protein>
<dbReference type="Pfam" id="PF03480">
    <property type="entry name" value="DctP"/>
    <property type="match status" value="1"/>
</dbReference>
<evidence type="ECO:0000256" key="1">
    <source>
        <dbReference type="ARBA" id="ARBA00004196"/>
    </source>
</evidence>
<dbReference type="Gene3D" id="3.40.190.170">
    <property type="entry name" value="Bacterial extracellular solute-binding protein, family 7"/>
    <property type="match status" value="1"/>
</dbReference>
<gene>
    <name evidence="5" type="ORF">DSCW_05670</name>
</gene>
<dbReference type="InterPro" id="IPR038404">
    <property type="entry name" value="TRAP_DctP_sf"/>
</dbReference>
<name>A0A5K7YXS5_9BACT</name>
<dbReference type="InterPro" id="IPR004682">
    <property type="entry name" value="TRAP_DctP"/>
</dbReference>
<dbReference type="EMBL" id="AP021875">
    <property type="protein sequence ID" value="BBO73150.1"/>
    <property type="molecule type" value="Genomic_DNA"/>
</dbReference>
<dbReference type="RefSeq" id="WP_155302281.1">
    <property type="nucleotide sequence ID" value="NZ_AP021875.1"/>
</dbReference>